<evidence type="ECO:0000256" key="4">
    <source>
        <dbReference type="ARBA" id="ARBA00022448"/>
    </source>
</evidence>
<evidence type="ECO:0000256" key="1">
    <source>
        <dbReference type="ARBA" id="ARBA00004255"/>
    </source>
</evidence>
<keyword evidence="4 12" id="KW-0813">Transport</keyword>
<dbReference type="Proteomes" id="UP000028924">
    <property type="component" value="Unassembled WGS sequence"/>
</dbReference>
<evidence type="ECO:0000313" key="16">
    <source>
        <dbReference type="Proteomes" id="UP000028924"/>
    </source>
</evidence>
<evidence type="ECO:0000313" key="14">
    <source>
        <dbReference type="EMBL" id="KFM25915.1"/>
    </source>
</evidence>
<dbReference type="AlphaFoldDB" id="A0A087SJL1"/>
<dbReference type="STRING" id="3075.A0A087SJL1"/>
<dbReference type="PANTHER" id="PTHR11043">
    <property type="entry name" value="ZETA-COAT PROTEIN"/>
    <property type="match status" value="1"/>
</dbReference>
<organism evidence="14 16">
    <name type="scientific">Auxenochlorella protothecoides</name>
    <name type="common">Green microalga</name>
    <name type="synonym">Chlorella protothecoides</name>
    <dbReference type="NCBI Taxonomy" id="3075"/>
    <lineage>
        <taxon>Eukaryota</taxon>
        <taxon>Viridiplantae</taxon>
        <taxon>Chlorophyta</taxon>
        <taxon>core chlorophytes</taxon>
        <taxon>Trebouxiophyceae</taxon>
        <taxon>Chlorellales</taxon>
        <taxon>Chlorellaceae</taxon>
        <taxon>Auxenochlorella</taxon>
    </lineage>
</organism>
<dbReference type="GO" id="GO:0006891">
    <property type="term" value="P:intra-Golgi vesicle-mediated transport"/>
    <property type="evidence" value="ECO:0007669"/>
    <property type="project" value="TreeGrafter"/>
</dbReference>
<dbReference type="InterPro" id="IPR039652">
    <property type="entry name" value="Coatomer_zeta"/>
</dbReference>
<keyword evidence="5 12" id="KW-0963">Cytoplasm</keyword>
<protein>
    <recommendedName>
        <fullName evidence="12">Coatomer subunit zeta</fullName>
    </recommendedName>
</protein>
<sequence>MNDIIDVDPTLPVVKNVLLMDNEGKRIAVNYYSSEWATVQQQAAYEKSLFAKTSRTNARGEAEIITFDNVVVVYKFVGDLMFFVTGSVDENEIILHNVLTGFVEAIVLLLRNAVEKKTVLENLDLILLAMDEIVEGG</sequence>
<evidence type="ECO:0000259" key="13">
    <source>
        <dbReference type="Pfam" id="PF01217"/>
    </source>
</evidence>
<evidence type="ECO:0000313" key="15">
    <source>
        <dbReference type="EMBL" id="RMZ52187.1"/>
    </source>
</evidence>
<accession>A0A087SJL1</accession>
<dbReference type="Proteomes" id="UP000279271">
    <property type="component" value="Unassembled WGS sequence"/>
</dbReference>
<dbReference type="EMBL" id="KL662124">
    <property type="protein sequence ID" value="KFM25915.1"/>
    <property type="molecule type" value="Genomic_DNA"/>
</dbReference>
<dbReference type="GO" id="GO:0000139">
    <property type="term" value="C:Golgi membrane"/>
    <property type="evidence" value="ECO:0007669"/>
    <property type="project" value="UniProtKB-SubCell"/>
</dbReference>
<keyword evidence="9 12" id="KW-0472">Membrane</keyword>
<reference evidence="15" key="3">
    <citation type="submission" date="2018-10" db="EMBL/GenBank/DDBJ databases">
        <authorList>
            <person name="Hovde B."/>
            <person name="Zhang X."/>
        </authorList>
    </citation>
    <scope>NUCLEOTIDE SEQUENCE [LARGE SCALE GENOMIC DNA]</scope>
    <source>
        <strain evidence="15">UTEX 25</strain>
    </source>
</reference>
<keyword evidence="8 12" id="KW-0333">Golgi apparatus</keyword>
<evidence type="ECO:0000256" key="3">
    <source>
        <dbReference type="ARBA" id="ARBA00011775"/>
    </source>
</evidence>
<reference evidence="17" key="2">
    <citation type="journal article" date="2018" name="Algal Res.">
        <title>Characterization of plant carbon substrate utilization by Auxenochlorella protothecoides.</title>
        <authorList>
            <person name="Vogler B.W."/>
            <person name="Starkenburg S.R."/>
            <person name="Sudasinghe N."/>
            <person name="Schambach J.Y."/>
            <person name="Rollin J.A."/>
            <person name="Pattathil S."/>
            <person name="Barry A.N."/>
        </authorList>
    </citation>
    <scope>NUCLEOTIDE SEQUENCE [LARGE SCALE GENOMIC DNA]</scope>
    <source>
        <strain evidence="17">UTEX 25</strain>
    </source>
</reference>
<evidence type="ECO:0000256" key="12">
    <source>
        <dbReference type="RuleBase" id="RU366053"/>
    </source>
</evidence>
<dbReference type="eggNOG" id="KOG3343">
    <property type="taxonomic scope" value="Eukaryota"/>
</dbReference>
<gene>
    <name evidence="15" type="ORF">APUTEX25_001577</name>
    <name evidence="14" type="ORF">F751_4167</name>
</gene>
<dbReference type="Gene3D" id="3.30.450.60">
    <property type="match status" value="1"/>
</dbReference>
<dbReference type="Pfam" id="PF01217">
    <property type="entry name" value="Clat_adaptor_s"/>
    <property type="match status" value="1"/>
</dbReference>
<keyword evidence="6 12" id="KW-0931">ER-Golgi transport</keyword>
<keyword evidence="7 12" id="KW-0653">Protein transport</keyword>
<evidence type="ECO:0000256" key="10">
    <source>
        <dbReference type="ARBA" id="ARBA00023329"/>
    </source>
</evidence>
<reference evidence="14 16" key="1">
    <citation type="journal article" date="2014" name="BMC Genomics">
        <title>Oil accumulation mechanisms of the oleaginous microalga Chlorella protothecoides revealed through its genome, transcriptomes, and proteomes.</title>
        <authorList>
            <person name="Gao C."/>
            <person name="Wang Y."/>
            <person name="Shen Y."/>
            <person name="Yan D."/>
            <person name="He X."/>
            <person name="Dai J."/>
            <person name="Wu Q."/>
        </authorList>
    </citation>
    <scope>NUCLEOTIDE SEQUENCE [LARGE SCALE GENOMIC DNA]</scope>
    <source>
        <strain evidence="14 16">0710</strain>
    </source>
</reference>
<feature type="domain" description="AP complex mu/sigma subunit" evidence="13">
    <location>
        <begin position="14"/>
        <end position="137"/>
    </location>
</feature>
<evidence type="ECO:0000256" key="9">
    <source>
        <dbReference type="ARBA" id="ARBA00023136"/>
    </source>
</evidence>
<dbReference type="EMBL" id="QOKY01000213">
    <property type="protein sequence ID" value="RMZ52187.1"/>
    <property type="molecule type" value="Genomic_DNA"/>
</dbReference>
<evidence type="ECO:0000256" key="8">
    <source>
        <dbReference type="ARBA" id="ARBA00023034"/>
    </source>
</evidence>
<dbReference type="FunFam" id="3.30.450.60:FF:000014">
    <property type="entry name" value="Coatomer subunit zeta-2"/>
    <property type="match status" value="1"/>
</dbReference>
<comment type="similarity">
    <text evidence="2 12">Belongs to the adaptor complexes small subunit family.</text>
</comment>
<comment type="subcellular location">
    <subcellularLocation>
        <location evidence="12">Cytoplasm</location>
    </subcellularLocation>
    <subcellularLocation>
        <location evidence="1 12">Golgi apparatus membrane</location>
        <topology evidence="1 12">Peripheral membrane protein</topology>
        <orientation evidence="1 12">Cytoplasmic side</orientation>
    </subcellularLocation>
    <subcellularLocation>
        <location evidence="12">Cytoplasmic vesicle</location>
        <location evidence="12">COPI-coated vesicle membrane</location>
        <topology evidence="12">Peripheral membrane protein</topology>
        <orientation evidence="12">Cytoplasmic side</orientation>
    </subcellularLocation>
</comment>
<dbReference type="GO" id="GO:0030126">
    <property type="term" value="C:COPI vesicle coat"/>
    <property type="evidence" value="ECO:0007669"/>
    <property type="project" value="UniProtKB-UniRule"/>
</dbReference>
<dbReference type="GeneID" id="23615558"/>
<reference evidence="15" key="4">
    <citation type="submission" date="2018-11" db="EMBL/GenBank/DDBJ databases">
        <title>Characterization of plant carbon substrate utilization by Auxenochlorella protothecoides.</title>
        <authorList>
            <person name="Vogler B.W."/>
            <person name="Starkenburg S.R."/>
            <person name="Sudasinghe N."/>
            <person name="Schambach J.Y."/>
            <person name="Rollin J.A."/>
            <person name="Pattathil S."/>
            <person name="Barry A.N."/>
        </authorList>
    </citation>
    <scope>NUCLEOTIDE SEQUENCE [LARGE SCALE GENOMIC DNA]</scope>
    <source>
        <strain evidence="15">UTEX 25</strain>
    </source>
</reference>
<evidence type="ECO:0000313" key="17">
    <source>
        <dbReference type="Proteomes" id="UP000279271"/>
    </source>
</evidence>
<dbReference type="InterPro" id="IPR022775">
    <property type="entry name" value="AP_mu_sigma_su"/>
</dbReference>
<dbReference type="OrthoDB" id="10249988at2759"/>
<dbReference type="PANTHER" id="PTHR11043:SF0">
    <property type="entry name" value="COATOMER SUBUNIT ZETA"/>
    <property type="match status" value="1"/>
</dbReference>
<name>A0A087SJL1_AUXPR</name>
<keyword evidence="10 12" id="KW-0968">Cytoplasmic vesicle</keyword>
<dbReference type="SUPFAM" id="SSF64356">
    <property type="entry name" value="SNARE-like"/>
    <property type="match status" value="1"/>
</dbReference>
<proteinExistence type="inferred from homology"/>
<dbReference type="GO" id="GO:0006886">
    <property type="term" value="P:intracellular protein transport"/>
    <property type="evidence" value="ECO:0007669"/>
    <property type="project" value="TreeGrafter"/>
</dbReference>
<evidence type="ECO:0000256" key="11">
    <source>
        <dbReference type="ARBA" id="ARBA00045555"/>
    </source>
</evidence>
<keyword evidence="16" id="KW-1185">Reference proteome</keyword>
<evidence type="ECO:0000256" key="7">
    <source>
        <dbReference type="ARBA" id="ARBA00022927"/>
    </source>
</evidence>
<dbReference type="KEGG" id="apro:F751_4167"/>
<evidence type="ECO:0000256" key="5">
    <source>
        <dbReference type="ARBA" id="ARBA00022490"/>
    </source>
</evidence>
<evidence type="ECO:0000256" key="2">
    <source>
        <dbReference type="ARBA" id="ARBA00006972"/>
    </source>
</evidence>
<dbReference type="RefSeq" id="XP_011398811.1">
    <property type="nucleotide sequence ID" value="XM_011400509.1"/>
</dbReference>
<dbReference type="InterPro" id="IPR011012">
    <property type="entry name" value="Longin-like_dom_sf"/>
</dbReference>
<evidence type="ECO:0000256" key="6">
    <source>
        <dbReference type="ARBA" id="ARBA00022892"/>
    </source>
</evidence>
<comment type="function">
    <text evidence="11">The coatomer is a cytosolic protein complex that binds to dilysine motifs and reversibly associates with Golgi non-clathrin-coated vesicles, which further mediate biosynthetic protein transport from the ER, via the Golgi up to the trans Golgi network. Coatomer complex is required for budding from Golgi membranes, and is essential for the retrograde Golgi-to-ER transport of dilysine-tagged proteins. The zeta subunit may be involved in regulating the coat assembly and, hence, the rate of biosynthetic protein transport due to its association-dissociation properties with the coatomer complex.</text>
</comment>
<comment type="subunit">
    <text evidence="3 12">Oligomeric complex that consists of at least the alpha, beta, beta', gamma, delta, epsilon and zeta subunits.</text>
</comment>
<dbReference type="GO" id="GO:0006890">
    <property type="term" value="P:retrograde vesicle-mediated transport, Golgi to endoplasmic reticulum"/>
    <property type="evidence" value="ECO:0007669"/>
    <property type="project" value="UniProtKB-UniRule"/>
</dbReference>